<dbReference type="GO" id="GO:0003729">
    <property type="term" value="F:mRNA binding"/>
    <property type="evidence" value="ECO:0007669"/>
    <property type="project" value="TreeGrafter"/>
</dbReference>
<keyword evidence="5" id="KW-1185">Reference proteome</keyword>
<dbReference type="AlphaFoldDB" id="A0A9K3LHL7"/>
<evidence type="ECO:0000313" key="5">
    <source>
        <dbReference type="Proteomes" id="UP000693970"/>
    </source>
</evidence>
<feature type="region of interest" description="Disordered" evidence="3">
    <location>
        <begin position="798"/>
        <end position="831"/>
    </location>
</feature>
<gene>
    <name evidence="4" type="ORF">IV203_025903</name>
</gene>
<organism evidence="4 5">
    <name type="scientific">Nitzschia inconspicua</name>
    <dbReference type="NCBI Taxonomy" id="303405"/>
    <lineage>
        <taxon>Eukaryota</taxon>
        <taxon>Sar</taxon>
        <taxon>Stramenopiles</taxon>
        <taxon>Ochrophyta</taxon>
        <taxon>Bacillariophyta</taxon>
        <taxon>Bacillariophyceae</taxon>
        <taxon>Bacillariophycidae</taxon>
        <taxon>Bacillariales</taxon>
        <taxon>Bacillariaceae</taxon>
        <taxon>Nitzschia</taxon>
    </lineage>
</organism>
<dbReference type="InterPro" id="IPR002885">
    <property type="entry name" value="PPR_rpt"/>
</dbReference>
<sequence length="831" mass="94694">MRQQKRIRERSTQATHGWWHCSMMTMMLLFLTVWISPCRGFMGSKRTSNHQYISGARLEIISSQRQHHHQQSTCWSPLISKRFLSPSTDGIPSTLPQPTNTKELKTDVFRLCDNGQINLAMKVLENFVVNECDETEASNDATIQEVFRIVRAFLQALINDGKHSEDTLQRSSKLLDVFIKRGQKVPEWLPTADMFASVIKSWTTATPSVPGASVECTALLKKIWSLYRQEEKRQKESNGINRDILQRFVPDRDTYFAAIRSCSMRDRGVDAAKRADALLDDMEALREEFPQLTPDRTIVNEVMNAWSKSGLPYRAGKRCETLLNRMISMARNDNRLRLTPTTVSFNIAIAALAQGKERDSGSRAEALLFKMEDLNSSHGWDCAPDLISFNSVINNWASSRSPNAAQRVTEIMKHMIKRYEIGASTVSPDNATYSVILKALAKSRDKYAINQAEEIFQEYRDGVESGKWGLFHSALTWNSMIHCYAKSRRPDAGKKALRLFKTMRANHGKPGWELCCADTYTYTSVIDAIAKDESMEASQEAIRLLEEIEEVYAETNDQLVEPNILLYTAVVNAVGRSHKEPDRAQKIVDRLETKYLQFIETGGRRSPKPDTLFYNALINAYGWSDVKSRSKKSFAVLQHMIHLYQSGDLREAKPDIISYNSVLNACAHESTETQAERDEIMKIVTEIYEDLTSRTKGCGFARPKQTTYAQVLMAISNHMPSDDDKKALMGEAVFFKCAEDGLVYPQVVFMIHQILPKARFREIMGEAINMELYDAGKLGFDVTRLPWEWTVNAQEYGKKPTATSRRKTNDFQENKKAIRKTPTKQQTEAYR</sequence>
<evidence type="ECO:0000256" key="1">
    <source>
        <dbReference type="ARBA" id="ARBA00022737"/>
    </source>
</evidence>
<dbReference type="PANTHER" id="PTHR47933:SF2">
    <property type="entry name" value="PPR CONTAINING PLANT-LIKE PROTEIN"/>
    <property type="match status" value="1"/>
</dbReference>
<dbReference type="Proteomes" id="UP000693970">
    <property type="component" value="Unassembled WGS sequence"/>
</dbReference>
<keyword evidence="1" id="KW-0677">Repeat</keyword>
<protein>
    <submittedName>
        <fullName evidence="4">PPR: pentatricopeptide repeat domain containing protein</fullName>
    </submittedName>
</protein>
<reference evidence="4" key="1">
    <citation type="journal article" date="2021" name="Sci. Rep.">
        <title>Diploid genomic architecture of Nitzschia inconspicua, an elite biomass production diatom.</title>
        <authorList>
            <person name="Oliver A."/>
            <person name="Podell S."/>
            <person name="Pinowska A."/>
            <person name="Traller J.C."/>
            <person name="Smith S.R."/>
            <person name="McClure R."/>
            <person name="Beliaev A."/>
            <person name="Bohutskyi P."/>
            <person name="Hill E.A."/>
            <person name="Rabines A."/>
            <person name="Zheng H."/>
            <person name="Allen L.Z."/>
            <person name="Kuo A."/>
            <person name="Grigoriev I.V."/>
            <person name="Allen A.E."/>
            <person name="Hazlebeck D."/>
            <person name="Allen E.E."/>
        </authorList>
    </citation>
    <scope>NUCLEOTIDE SEQUENCE</scope>
    <source>
        <strain evidence="4">Hildebrandi</strain>
    </source>
</reference>
<accession>A0A9K3LHL7</accession>
<name>A0A9K3LHL7_9STRA</name>
<evidence type="ECO:0000256" key="2">
    <source>
        <dbReference type="PROSITE-ProRule" id="PRU00708"/>
    </source>
</evidence>
<evidence type="ECO:0000313" key="4">
    <source>
        <dbReference type="EMBL" id="KAG7362237.1"/>
    </source>
</evidence>
<dbReference type="PROSITE" id="PS51375">
    <property type="entry name" value="PPR"/>
    <property type="match status" value="1"/>
</dbReference>
<dbReference type="EMBL" id="JAGRRH010000012">
    <property type="protein sequence ID" value="KAG7362237.1"/>
    <property type="molecule type" value="Genomic_DNA"/>
</dbReference>
<comment type="caution">
    <text evidence="4">The sequence shown here is derived from an EMBL/GenBank/DDBJ whole genome shotgun (WGS) entry which is preliminary data.</text>
</comment>
<dbReference type="NCBIfam" id="TIGR00756">
    <property type="entry name" value="PPR"/>
    <property type="match status" value="1"/>
</dbReference>
<feature type="repeat" description="PPR" evidence="2">
    <location>
        <begin position="473"/>
        <end position="510"/>
    </location>
</feature>
<dbReference type="InterPro" id="IPR051240">
    <property type="entry name" value="Mito_RNA-Proc/Resp"/>
</dbReference>
<reference evidence="4" key="2">
    <citation type="submission" date="2021-04" db="EMBL/GenBank/DDBJ databases">
        <authorList>
            <person name="Podell S."/>
        </authorList>
    </citation>
    <scope>NUCLEOTIDE SEQUENCE</scope>
    <source>
        <strain evidence="4">Hildebrandi</strain>
    </source>
</reference>
<evidence type="ECO:0000256" key="3">
    <source>
        <dbReference type="SAM" id="MobiDB-lite"/>
    </source>
</evidence>
<proteinExistence type="predicted"/>
<feature type="compositionally biased region" description="Basic and acidic residues" evidence="3">
    <location>
        <begin position="807"/>
        <end position="816"/>
    </location>
</feature>
<dbReference type="OrthoDB" id="43028at2759"/>
<dbReference type="Pfam" id="PF01535">
    <property type="entry name" value="PPR"/>
    <property type="match status" value="1"/>
</dbReference>
<dbReference type="PANTHER" id="PTHR47933">
    <property type="entry name" value="PENTATRICOPEPTIDE REPEAT-CONTAINING PROTEIN 1, MITOCHONDRIAL"/>
    <property type="match status" value="1"/>
</dbReference>